<comment type="cofactor">
    <cofactor evidence="1 6">
        <name>FAD</name>
        <dbReference type="ChEBI" id="CHEBI:57692"/>
    </cofactor>
</comment>
<dbReference type="PANTHER" id="PTHR48083">
    <property type="entry name" value="MEDIUM-CHAIN SPECIFIC ACYL-COA DEHYDROGENASE, MITOCHONDRIAL-RELATED"/>
    <property type="match status" value="1"/>
</dbReference>
<evidence type="ECO:0000259" key="10">
    <source>
        <dbReference type="Pfam" id="PF02771"/>
    </source>
</evidence>
<evidence type="ECO:0000256" key="6">
    <source>
        <dbReference type="RuleBase" id="RU362125"/>
    </source>
</evidence>
<dbReference type="Proteomes" id="UP001165584">
    <property type="component" value="Unassembled WGS sequence"/>
</dbReference>
<evidence type="ECO:0000313" key="12">
    <source>
        <dbReference type="Proteomes" id="UP001165584"/>
    </source>
</evidence>
<dbReference type="InterPro" id="IPR046373">
    <property type="entry name" value="Acyl-CoA_Oxase/DH_mid-dom_sf"/>
</dbReference>
<comment type="caution">
    <text evidence="11">The sequence shown here is derived from an EMBL/GenBank/DDBJ whole genome shotgun (WGS) entry which is preliminary data.</text>
</comment>
<evidence type="ECO:0000259" key="8">
    <source>
        <dbReference type="Pfam" id="PF00441"/>
    </source>
</evidence>
<keyword evidence="5 6" id="KW-0560">Oxidoreductase</keyword>
<gene>
    <name evidence="11" type="ORF">N1027_12040</name>
</gene>
<dbReference type="InterPro" id="IPR036250">
    <property type="entry name" value="AcylCo_DH-like_C"/>
</dbReference>
<dbReference type="EMBL" id="JANLCM010000002">
    <property type="protein sequence ID" value="MCS5718866.1"/>
    <property type="molecule type" value="Genomic_DNA"/>
</dbReference>
<feature type="domain" description="Acyl-CoA oxidase/dehydrogenase middle" evidence="9">
    <location>
        <begin position="119"/>
        <end position="212"/>
    </location>
</feature>
<dbReference type="SUPFAM" id="SSF47203">
    <property type="entry name" value="Acyl-CoA dehydrogenase C-terminal domain-like"/>
    <property type="match status" value="1"/>
</dbReference>
<evidence type="ECO:0000259" key="9">
    <source>
        <dbReference type="Pfam" id="PF02770"/>
    </source>
</evidence>
<dbReference type="InterPro" id="IPR050741">
    <property type="entry name" value="Acyl-CoA_dehydrogenase"/>
</dbReference>
<name>A0ABT2GRW4_9MICO</name>
<evidence type="ECO:0000256" key="4">
    <source>
        <dbReference type="ARBA" id="ARBA00022827"/>
    </source>
</evidence>
<dbReference type="RefSeq" id="WP_259508200.1">
    <property type="nucleotide sequence ID" value="NZ_JANLCM010000002.1"/>
</dbReference>
<dbReference type="SUPFAM" id="SSF56645">
    <property type="entry name" value="Acyl-CoA dehydrogenase NM domain-like"/>
    <property type="match status" value="1"/>
</dbReference>
<dbReference type="Pfam" id="PF00441">
    <property type="entry name" value="Acyl-CoA_dh_1"/>
    <property type="match status" value="1"/>
</dbReference>
<protein>
    <submittedName>
        <fullName evidence="11">Acyl-CoA/acyl-ACP dehydrogenase</fullName>
    </submittedName>
</protein>
<dbReference type="InterPro" id="IPR009100">
    <property type="entry name" value="AcylCoA_DH/oxidase_NM_dom_sf"/>
</dbReference>
<proteinExistence type="inferred from homology"/>
<organism evidence="11 12">
    <name type="scientific">Herbiconiux aconitum</name>
    <dbReference type="NCBI Taxonomy" id="2970913"/>
    <lineage>
        <taxon>Bacteria</taxon>
        <taxon>Bacillati</taxon>
        <taxon>Actinomycetota</taxon>
        <taxon>Actinomycetes</taxon>
        <taxon>Micrococcales</taxon>
        <taxon>Microbacteriaceae</taxon>
        <taxon>Herbiconiux</taxon>
    </lineage>
</organism>
<feature type="domain" description="Acyl-CoA dehydrogenase/oxidase C-terminal" evidence="8">
    <location>
        <begin position="226"/>
        <end position="377"/>
    </location>
</feature>
<keyword evidence="3 6" id="KW-0285">Flavoprotein</keyword>
<dbReference type="InterPro" id="IPR013786">
    <property type="entry name" value="AcylCoA_DH/ox_N"/>
</dbReference>
<dbReference type="InterPro" id="IPR006091">
    <property type="entry name" value="Acyl-CoA_Oxase/DH_mid-dom"/>
</dbReference>
<dbReference type="Gene3D" id="1.10.540.10">
    <property type="entry name" value="Acyl-CoA dehydrogenase/oxidase, N-terminal domain"/>
    <property type="match status" value="1"/>
</dbReference>
<evidence type="ECO:0000313" key="11">
    <source>
        <dbReference type="EMBL" id="MCS5718866.1"/>
    </source>
</evidence>
<keyword evidence="12" id="KW-1185">Reference proteome</keyword>
<feature type="region of interest" description="Disordered" evidence="7">
    <location>
        <begin position="388"/>
        <end position="414"/>
    </location>
</feature>
<dbReference type="Gene3D" id="2.40.110.10">
    <property type="entry name" value="Butyryl-CoA Dehydrogenase, subunit A, domain 2"/>
    <property type="match status" value="1"/>
</dbReference>
<comment type="similarity">
    <text evidence="2 6">Belongs to the acyl-CoA dehydrogenase family.</text>
</comment>
<evidence type="ECO:0000256" key="5">
    <source>
        <dbReference type="ARBA" id="ARBA00023002"/>
    </source>
</evidence>
<keyword evidence="4 6" id="KW-0274">FAD</keyword>
<evidence type="ECO:0000256" key="7">
    <source>
        <dbReference type="SAM" id="MobiDB-lite"/>
    </source>
</evidence>
<dbReference type="CDD" id="cd00567">
    <property type="entry name" value="ACAD"/>
    <property type="match status" value="1"/>
</dbReference>
<reference evidence="11" key="1">
    <citation type="submission" date="2022-08" db="EMBL/GenBank/DDBJ databases">
        <authorList>
            <person name="Deng Y."/>
            <person name="Han X.-F."/>
            <person name="Zhang Y.-Q."/>
        </authorList>
    </citation>
    <scope>NUCLEOTIDE SEQUENCE</scope>
    <source>
        <strain evidence="11">CPCC 205763</strain>
    </source>
</reference>
<dbReference type="PIRSF" id="PIRSF016578">
    <property type="entry name" value="HsaA"/>
    <property type="match status" value="1"/>
</dbReference>
<dbReference type="Pfam" id="PF02771">
    <property type="entry name" value="Acyl-CoA_dh_N"/>
    <property type="match status" value="1"/>
</dbReference>
<accession>A0ABT2GRW4</accession>
<dbReference type="InterPro" id="IPR009075">
    <property type="entry name" value="AcylCo_DH/oxidase_C"/>
</dbReference>
<dbReference type="PANTHER" id="PTHR48083:SF2">
    <property type="entry name" value="MEDIUM-CHAIN SPECIFIC ACYL-COA DEHYDROGENASE, MITOCHONDRIAL"/>
    <property type="match status" value="1"/>
</dbReference>
<evidence type="ECO:0000256" key="1">
    <source>
        <dbReference type="ARBA" id="ARBA00001974"/>
    </source>
</evidence>
<dbReference type="InterPro" id="IPR037069">
    <property type="entry name" value="AcylCoA_DH/ox_N_sf"/>
</dbReference>
<evidence type="ECO:0000256" key="3">
    <source>
        <dbReference type="ARBA" id="ARBA00022630"/>
    </source>
</evidence>
<dbReference type="Pfam" id="PF02770">
    <property type="entry name" value="Acyl-CoA_dh_M"/>
    <property type="match status" value="1"/>
</dbReference>
<sequence>MSIDENDFQQLKSEIDAWVRGPGEVWAERIEAEGDVPRALYEELRDKGWLSLAAPVELGGRGIPFPRYLELLEIVSRSHASIRMLVHVNNGTWRAMEPFANTEQRELVKKAVTGEVLVAFTLTEATAGTGADLRSTVRREGDTYYLNGEKHLITFGVKCDYWLLFARLEGTTGRDGTVALLVPNTGLPGAEVIDDSHTMGVRGTDHAILEFTETPVPVSARLGEEGQGLEVALGGFLLPSRVSVAMSAVGLAERAQELAIEYALRRETFGRKLAERPVIQNYIAENYADIAAARALVFEAARAYENGAADAGALSSASKIVAVDMLARVTDKALQIHGGQGYWARNPIERVYRDARAQRFEEGTNEIQKAVVARAVLAEYAATAAAAASAAPTSPAPTAAAPTPTATPKAEARA</sequence>
<feature type="domain" description="Acyl-CoA dehydrogenase/oxidase N-terminal" evidence="10">
    <location>
        <begin position="9"/>
        <end position="109"/>
    </location>
</feature>
<evidence type="ECO:0000256" key="2">
    <source>
        <dbReference type="ARBA" id="ARBA00009347"/>
    </source>
</evidence>
<dbReference type="Gene3D" id="1.20.140.10">
    <property type="entry name" value="Butyryl-CoA Dehydrogenase, subunit A, domain 3"/>
    <property type="match status" value="1"/>
</dbReference>